<accession>A0AAE0CFU9</accession>
<feature type="region of interest" description="Disordered" evidence="2">
    <location>
        <begin position="1"/>
        <end position="61"/>
    </location>
</feature>
<keyword evidence="1" id="KW-0106">Calcium</keyword>
<dbReference type="InterPro" id="IPR011992">
    <property type="entry name" value="EF-hand-dom_pair"/>
</dbReference>
<evidence type="ECO:0000313" key="5">
    <source>
        <dbReference type="Proteomes" id="UP001190700"/>
    </source>
</evidence>
<feature type="domain" description="EF-hand" evidence="3">
    <location>
        <begin position="217"/>
        <end position="252"/>
    </location>
</feature>
<evidence type="ECO:0000313" key="4">
    <source>
        <dbReference type="EMBL" id="KAK3254278.1"/>
    </source>
</evidence>
<protein>
    <recommendedName>
        <fullName evidence="3">EF-hand domain-containing protein</fullName>
    </recommendedName>
</protein>
<dbReference type="PROSITE" id="PS50222">
    <property type="entry name" value="EF_HAND_2"/>
    <property type="match status" value="1"/>
</dbReference>
<feature type="compositionally biased region" description="Low complexity" evidence="2">
    <location>
        <begin position="18"/>
        <end position="28"/>
    </location>
</feature>
<dbReference type="EMBL" id="LGRX02023811">
    <property type="protein sequence ID" value="KAK3254278.1"/>
    <property type="molecule type" value="Genomic_DNA"/>
</dbReference>
<comment type="caution">
    <text evidence="4">The sequence shown here is derived from an EMBL/GenBank/DDBJ whole genome shotgun (WGS) entry which is preliminary data.</text>
</comment>
<reference evidence="4 5" key="1">
    <citation type="journal article" date="2015" name="Genome Biol. Evol.">
        <title>Comparative Genomics of a Bacterivorous Green Alga Reveals Evolutionary Causalities and Consequences of Phago-Mixotrophic Mode of Nutrition.</title>
        <authorList>
            <person name="Burns J.A."/>
            <person name="Paasch A."/>
            <person name="Narechania A."/>
            <person name="Kim E."/>
        </authorList>
    </citation>
    <scope>NUCLEOTIDE SEQUENCE [LARGE SCALE GENOMIC DNA]</scope>
    <source>
        <strain evidence="4 5">PLY_AMNH</strain>
    </source>
</reference>
<dbReference type="SUPFAM" id="SSF47473">
    <property type="entry name" value="EF-hand"/>
    <property type="match status" value="1"/>
</dbReference>
<dbReference type="Proteomes" id="UP001190700">
    <property type="component" value="Unassembled WGS sequence"/>
</dbReference>
<dbReference type="InterPro" id="IPR002048">
    <property type="entry name" value="EF_hand_dom"/>
</dbReference>
<dbReference type="GO" id="GO:0005509">
    <property type="term" value="F:calcium ion binding"/>
    <property type="evidence" value="ECO:0007669"/>
    <property type="project" value="InterPro"/>
</dbReference>
<dbReference type="SMART" id="SM00054">
    <property type="entry name" value="EFh"/>
    <property type="match status" value="1"/>
</dbReference>
<gene>
    <name evidence="4" type="ORF">CYMTET_36503</name>
</gene>
<dbReference type="AlphaFoldDB" id="A0AAE0CFU9"/>
<organism evidence="4 5">
    <name type="scientific">Cymbomonas tetramitiformis</name>
    <dbReference type="NCBI Taxonomy" id="36881"/>
    <lineage>
        <taxon>Eukaryota</taxon>
        <taxon>Viridiplantae</taxon>
        <taxon>Chlorophyta</taxon>
        <taxon>Pyramimonadophyceae</taxon>
        <taxon>Pyramimonadales</taxon>
        <taxon>Pyramimonadaceae</taxon>
        <taxon>Cymbomonas</taxon>
    </lineage>
</organism>
<evidence type="ECO:0000259" key="3">
    <source>
        <dbReference type="PROSITE" id="PS50222"/>
    </source>
</evidence>
<proteinExistence type="predicted"/>
<evidence type="ECO:0000256" key="2">
    <source>
        <dbReference type="SAM" id="MobiDB-lite"/>
    </source>
</evidence>
<feature type="compositionally biased region" description="Low complexity" evidence="2">
    <location>
        <begin position="42"/>
        <end position="60"/>
    </location>
</feature>
<name>A0AAE0CFU9_9CHLO</name>
<evidence type="ECO:0000256" key="1">
    <source>
        <dbReference type="ARBA" id="ARBA00022837"/>
    </source>
</evidence>
<dbReference type="PROSITE" id="PS00018">
    <property type="entry name" value="EF_HAND_1"/>
    <property type="match status" value="1"/>
</dbReference>
<dbReference type="InterPro" id="IPR018247">
    <property type="entry name" value="EF_Hand_1_Ca_BS"/>
</dbReference>
<dbReference type="Gene3D" id="1.10.238.10">
    <property type="entry name" value="EF-hand"/>
    <property type="match status" value="1"/>
</dbReference>
<keyword evidence="5" id="KW-1185">Reference proteome</keyword>
<sequence length="279" mass="30214">MLDAVVRGGLTHPRRSTAAPAAEAGLEARGQHAGAPPRDCWEPAPAAGRGPEPAPVAGEGSAQDAGLVMLASRGFAWKHLPDVVPASHPCGGAWARINERCAELGHQRVMAARRTGGLSASGLPSAVGACQRPYLRGSTFSFQKRKAVHPPLIHFPAPLLFSLFLGSSPPLLFSPPLYSSAPPVLWESPGQAPHHCFRDTKLSFVGRQAMMYTYDVADDFAMEHLFRVIDEDKDGKIAFEELARLVSRIRGLEGRDCLVATLWKIYNMRENAFVSYKVP</sequence>